<keyword evidence="3" id="KW-1185">Reference proteome</keyword>
<sequence>MPGHYYTPRSDTNYVPIRENGWVYSSESSPAGDLDLEFSEWEGHYQRNAGYKRQGATSNFKKEVSYGQKLRQLGVAPNLVEFMEKLLLNGDLTFHVLQIFMSVIPRRIQDKVIRLTRKYVVELQEGDEGASYSGRVDRFRCRGGWSSPEREYRPCRDRSEGRASSMEGYDGYTRTRYVSSERRYRFREKKSYDPAVHFREYAGYESVRYTSPERECKPCGDRLEGRTSYLGGYDGYERTRYVSPEKGYGTWRERSHERTVDLQEYAGYEKARSSPERVYRSWGNKCHDRAVNFEEYGDYGRARYVSPDRERRPRKRPSYAEDYVSPYRGDRGDTQFDFRGVRERSHDWTVDPQEYACYEKARPSPERACRSWGNKSRDQAVDLQEYRRNERGRYVYPDRECRPCKQPSYADDYVSPYRGDNQVDFREVRESHNRHLYGEKSGDNYYRPTRPVKQSSEDHASPYRGDREGRKGHHRHVYEEE</sequence>
<feature type="non-terminal residue" evidence="2">
    <location>
        <position position="481"/>
    </location>
</feature>
<dbReference type="AlphaFoldDB" id="A0AAV4EB24"/>
<feature type="compositionally biased region" description="Basic and acidic residues" evidence="1">
    <location>
        <begin position="430"/>
        <end position="442"/>
    </location>
</feature>
<evidence type="ECO:0000256" key="1">
    <source>
        <dbReference type="SAM" id="MobiDB-lite"/>
    </source>
</evidence>
<organism evidence="2 3">
    <name type="scientific">Elysia marginata</name>
    <dbReference type="NCBI Taxonomy" id="1093978"/>
    <lineage>
        <taxon>Eukaryota</taxon>
        <taxon>Metazoa</taxon>
        <taxon>Spiralia</taxon>
        <taxon>Lophotrochozoa</taxon>
        <taxon>Mollusca</taxon>
        <taxon>Gastropoda</taxon>
        <taxon>Heterobranchia</taxon>
        <taxon>Euthyneura</taxon>
        <taxon>Panpulmonata</taxon>
        <taxon>Sacoglossa</taxon>
        <taxon>Placobranchoidea</taxon>
        <taxon>Plakobranchidae</taxon>
        <taxon>Elysia</taxon>
    </lineage>
</organism>
<evidence type="ECO:0000313" key="2">
    <source>
        <dbReference type="EMBL" id="GFR58178.1"/>
    </source>
</evidence>
<feature type="region of interest" description="Disordered" evidence="1">
    <location>
        <begin position="430"/>
        <end position="481"/>
    </location>
</feature>
<reference evidence="2 3" key="1">
    <citation type="journal article" date="2021" name="Elife">
        <title>Chloroplast acquisition without the gene transfer in kleptoplastic sea slugs, Plakobranchus ocellatus.</title>
        <authorList>
            <person name="Maeda T."/>
            <person name="Takahashi S."/>
            <person name="Yoshida T."/>
            <person name="Shimamura S."/>
            <person name="Takaki Y."/>
            <person name="Nagai Y."/>
            <person name="Toyoda A."/>
            <person name="Suzuki Y."/>
            <person name="Arimoto A."/>
            <person name="Ishii H."/>
            <person name="Satoh N."/>
            <person name="Nishiyama T."/>
            <person name="Hasebe M."/>
            <person name="Maruyama T."/>
            <person name="Minagawa J."/>
            <person name="Obokata J."/>
            <person name="Shigenobu S."/>
        </authorList>
    </citation>
    <scope>NUCLEOTIDE SEQUENCE [LARGE SCALE GENOMIC DNA]</scope>
</reference>
<dbReference type="Proteomes" id="UP000762676">
    <property type="component" value="Unassembled WGS sequence"/>
</dbReference>
<dbReference type="EMBL" id="BMAT01007131">
    <property type="protein sequence ID" value="GFR58178.1"/>
    <property type="molecule type" value="Genomic_DNA"/>
</dbReference>
<name>A0AAV4EB24_9GAST</name>
<proteinExistence type="predicted"/>
<feature type="compositionally biased region" description="Basic and acidic residues" evidence="1">
    <location>
        <begin position="455"/>
        <end position="469"/>
    </location>
</feature>
<evidence type="ECO:0000313" key="3">
    <source>
        <dbReference type="Proteomes" id="UP000762676"/>
    </source>
</evidence>
<accession>A0AAV4EB24</accession>
<gene>
    <name evidence="2" type="ORF">ElyMa_003475000</name>
</gene>
<protein>
    <submittedName>
        <fullName evidence="2">Uncharacterized protein</fullName>
    </submittedName>
</protein>
<comment type="caution">
    <text evidence="2">The sequence shown here is derived from an EMBL/GenBank/DDBJ whole genome shotgun (WGS) entry which is preliminary data.</text>
</comment>
<feature type="region of interest" description="Disordered" evidence="1">
    <location>
        <begin position="307"/>
        <end position="326"/>
    </location>
</feature>
<feature type="compositionally biased region" description="Basic residues" evidence="1">
    <location>
        <begin position="470"/>
        <end position="481"/>
    </location>
</feature>